<dbReference type="Proteomes" id="UP000830542">
    <property type="component" value="Plasmid unnamed5"/>
</dbReference>
<sequence>MTDSDLSEDEKRKLTAMREEETHGSQLETEADQSDFVDAVAEELTHVENGELSGSVSFYDPRGAALIAALQNDDRDDVARALAEAAGGEYESTWDRSTLLRWAFRAALQDHAPDVLKDAQTAQARLTDF</sequence>
<evidence type="ECO:0000313" key="3">
    <source>
        <dbReference type="EMBL" id="GAA0473738.1"/>
    </source>
</evidence>
<feature type="domain" description="DUF8115" evidence="2">
    <location>
        <begin position="9"/>
        <end position="125"/>
    </location>
</feature>
<keyword evidence="5" id="KW-1185">Reference proteome</keyword>
<proteinExistence type="predicted"/>
<feature type="compositionally biased region" description="Basic and acidic residues" evidence="1">
    <location>
        <begin position="9"/>
        <end position="23"/>
    </location>
</feature>
<dbReference type="EMBL" id="BAAADN010000064">
    <property type="protein sequence ID" value="GAA0473738.1"/>
    <property type="molecule type" value="Genomic_DNA"/>
</dbReference>
<reference evidence="4" key="2">
    <citation type="submission" date="2022-04" db="EMBL/GenBank/DDBJ databases">
        <title>Sequencing and genomic assembly of Halococcus dombrowskii.</title>
        <authorList>
            <person name="Lim S.W."/>
            <person name="MacLea K.S."/>
        </authorList>
    </citation>
    <scope>NUCLEOTIDE SEQUENCE</scope>
    <source>
        <strain evidence="4">H4</strain>
        <plasmid evidence="4">unnamed5</plasmid>
    </source>
</reference>
<gene>
    <name evidence="3" type="ORF">GCM10008985_33100</name>
    <name evidence="4" type="ORF">MUK72_19900</name>
</gene>
<dbReference type="RefSeq" id="WP_244707302.1">
    <property type="nucleotide sequence ID" value="NZ_BAAADN010000064.1"/>
</dbReference>
<accession>A0AAV3SKY4</accession>
<evidence type="ECO:0000256" key="1">
    <source>
        <dbReference type="SAM" id="MobiDB-lite"/>
    </source>
</evidence>
<dbReference type="AlphaFoldDB" id="A0AAV3SKY4"/>
<evidence type="ECO:0000313" key="4">
    <source>
        <dbReference type="EMBL" id="UOO97601.1"/>
    </source>
</evidence>
<organism evidence="3 6">
    <name type="scientific">Halococcus dombrowskii</name>
    <dbReference type="NCBI Taxonomy" id="179637"/>
    <lineage>
        <taxon>Archaea</taxon>
        <taxon>Methanobacteriati</taxon>
        <taxon>Methanobacteriota</taxon>
        <taxon>Stenosarchaea group</taxon>
        <taxon>Halobacteria</taxon>
        <taxon>Halobacteriales</taxon>
        <taxon>Halococcaceae</taxon>
        <taxon>Halococcus</taxon>
    </lineage>
</organism>
<geneLocation type="plasmid" evidence="4 5">
    <name>unnamed5</name>
</geneLocation>
<evidence type="ECO:0000313" key="6">
    <source>
        <dbReference type="Proteomes" id="UP001500962"/>
    </source>
</evidence>
<reference evidence="3" key="3">
    <citation type="submission" date="2023-12" db="EMBL/GenBank/DDBJ databases">
        <authorList>
            <person name="Sun Q."/>
            <person name="Inoue M."/>
        </authorList>
    </citation>
    <scope>NUCLEOTIDE SEQUENCE</scope>
    <source>
        <strain evidence="3">JCM 12289</strain>
    </source>
</reference>
<dbReference type="EMBL" id="CP095010">
    <property type="protein sequence ID" value="UOO97601.1"/>
    <property type="molecule type" value="Genomic_DNA"/>
</dbReference>
<name>A0AAV3SKY4_HALDO</name>
<dbReference type="Proteomes" id="UP001500962">
    <property type="component" value="Unassembled WGS sequence"/>
</dbReference>
<dbReference type="KEGG" id="hdo:MUK72_19900"/>
<keyword evidence="4" id="KW-0614">Plasmid</keyword>
<dbReference type="Pfam" id="PF26424">
    <property type="entry name" value="DUF8115"/>
    <property type="match status" value="1"/>
</dbReference>
<dbReference type="InterPro" id="IPR058428">
    <property type="entry name" value="DUF8115"/>
</dbReference>
<dbReference type="GeneID" id="71764162"/>
<protein>
    <recommendedName>
        <fullName evidence="2">DUF8115 domain-containing protein</fullName>
    </recommendedName>
</protein>
<feature type="region of interest" description="Disordered" evidence="1">
    <location>
        <begin position="1"/>
        <end position="32"/>
    </location>
</feature>
<evidence type="ECO:0000313" key="5">
    <source>
        <dbReference type="Proteomes" id="UP000830542"/>
    </source>
</evidence>
<evidence type="ECO:0000259" key="2">
    <source>
        <dbReference type="Pfam" id="PF26424"/>
    </source>
</evidence>
<reference evidence="3" key="1">
    <citation type="journal article" date="2014" name="Int. J. Syst. Evol. Microbiol.">
        <title>Complete genome sequence of Corynebacterium casei LMG S-19264T (=DSM 44701T), isolated from a smear-ripened cheese.</title>
        <authorList>
            <consortium name="US DOE Joint Genome Institute (JGI-PGF)"/>
            <person name="Walter F."/>
            <person name="Albersmeier A."/>
            <person name="Kalinowski J."/>
            <person name="Ruckert C."/>
        </authorList>
    </citation>
    <scope>NUCLEOTIDE SEQUENCE</scope>
    <source>
        <strain evidence="3">JCM 12289</strain>
    </source>
</reference>